<dbReference type="RefSeq" id="WP_188504665.1">
    <property type="nucleotide sequence ID" value="NZ_BMER01000001.1"/>
</dbReference>
<sequence>MKKEKDYVGDIAAIRSMMERTSKFLSLSGWAGIMAGIYALMGAYVAYVYFAFDPDEVTQVPSDEGIVLPKLIALAVAVLVLAIGTAIFLSYKKADKRGERIWNTTSRRLLINMSVPLVAGGILIFVLISKGLIGLVAPFTLVFYGLALYNAGNFTYAEVRMLGLMEIVLGLVGLCFIGYGLLCWAIGFGVLHIIYGIYIHYRYER</sequence>
<evidence type="ECO:0000313" key="2">
    <source>
        <dbReference type="EMBL" id="GGG78675.1"/>
    </source>
</evidence>
<reference evidence="2" key="2">
    <citation type="submission" date="2020-09" db="EMBL/GenBank/DDBJ databases">
        <authorList>
            <person name="Sun Q."/>
            <person name="Zhou Y."/>
        </authorList>
    </citation>
    <scope>NUCLEOTIDE SEQUENCE</scope>
    <source>
        <strain evidence="2">CGMCC 1.12195</strain>
    </source>
</reference>
<accession>A0A917HGV9</accession>
<evidence type="ECO:0000256" key="1">
    <source>
        <dbReference type="SAM" id="Phobius"/>
    </source>
</evidence>
<gene>
    <name evidence="2" type="ORF">GCM10007415_08420</name>
</gene>
<reference evidence="2" key="1">
    <citation type="journal article" date="2014" name="Int. J. Syst. Evol. Microbiol.">
        <title>Complete genome sequence of Corynebacterium casei LMG S-19264T (=DSM 44701T), isolated from a smear-ripened cheese.</title>
        <authorList>
            <consortium name="US DOE Joint Genome Institute (JGI-PGF)"/>
            <person name="Walter F."/>
            <person name="Albersmeier A."/>
            <person name="Kalinowski J."/>
            <person name="Ruckert C."/>
        </authorList>
    </citation>
    <scope>NUCLEOTIDE SEQUENCE</scope>
    <source>
        <strain evidence="2">CGMCC 1.12195</strain>
    </source>
</reference>
<dbReference type="EMBL" id="BMER01000001">
    <property type="protein sequence ID" value="GGG78675.1"/>
    <property type="molecule type" value="Genomic_DNA"/>
</dbReference>
<dbReference type="AlphaFoldDB" id="A0A917HGV9"/>
<feature type="transmembrane region" description="Helical" evidence="1">
    <location>
        <begin position="168"/>
        <end position="201"/>
    </location>
</feature>
<evidence type="ECO:0008006" key="4">
    <source>
        <dbReference type="Google" id="ProtNLM"/>
    </source>
</evidence>
<keyword evidence="3" id="KW-1185">Reference proteome</keyword>
<evidence type="ECO:0000313" key="3">
    <source>
        <dbReference type="Proteomes" id="UP000660862"/>
    </source>
</evidence>
<feature type="transmembrane region" description="Helical" evidence="1">
    <location>
        <begin position="135"/>
        <end position="156"/>
    </location>
</feature>
<feature type="transmembrane region" description="Helical" evidence="1">
    <location>
        <begin position="71"/>
        <end position="89"/>
    </location>
</feature>
<name>A0A917HGV9_9SPHI</name>
<keyword evidence="1" id="KW-0472">Membrane</keyword>
<protein>
    <recommendedName>
        <fullName evidence="4">DUF973 family protein</fullName>
    </recommendedName>
</protein>
<keyword evidence="1" id="KW-0812">Transmembrane</keyword>
<feature type="transmembrane region" description="Helical" evidence="1">
    <location>
        <begin position="109"/>
        <end position="129"/>
    </location>
</feature>
<proteinExistence type="predicted"/>
<keyword evidence="1" id="KW-1133">Transmembrane helix</keyword>
<comment type="caution">
    <text evidence="2">The sequence shown here is derived from an EMBL/GenBank/DDBJ whole genome shotgun (WGS) entry which is preliminary data.</text>
</comment>
<organism evidence="2 3">
    <name type="scientific">Parapedobacter pyrenivorans</name>
    <dbReference type="NCBI Taxonomy" id="1305674"/>
    <lineage>
        <taxon>Bacteria</taxon>
        <taxon>Pseudomonadati</taxon>
        <taxon>Bacteroidota</taxon>
        <taxon>Sphingobacteriia</taxon>
        <taxon>Sphingobacteriales</taxon>
        <taxon>Sphingobacteriaceae</taxon>
        <taxon>Parapedobacter</taxon>
    </lineage>
</organism>
<feature type="transmembrane region" description="Helical" evidence="1">
    <location>
        <begin position="24"/>
        <end position="51"/>
    </location>
</feature>
<dbReference type="Proteomes" id="UP000660862">
    <property type="component" value="Unassembled WGS sequence"/>
</dbReference>